<gene>
    <name evidence="2" type="ORF">BT96DRAFT_650852</name>
</gene>
<sequence>LPYAGAPAESHRGKRIFCLTCLVRGKIYRDTVPSPPSTGNGGEFGQIANLVESSQAPATPSHSSAVGGKYGPSFVP</sequence>
<name>A0A6A4HSV3_9AGAR</name>
<reference evidence="2" key="1">
    <citation type="journal article" date="2019" name="Environ. Microbiol.">
        <title>Fungal ecological strategies reflected in gene transcription - a case study of two litter decomposers.</title>
        <authorList>
            <person name="Barbi F."/>
            <person name="Kohler A."/>
            <person name="Barry K."/>
            <person name="Baskaran P."/>
            <person name="Daum C."/>
            <person name="Fauchery L."/>
            <person name="Ihrmark K."/>
            <person name="Kuo A."/>
            <person name="LaButti K."/>
            <person name="Lipzen A."/>
            <person name="Morin E."/>
            <person name="Grigoriev I.V."/>
            <person name="Henrissat B."/>
            <person name="Lindahl B."/>
            <person name="Martin F."/>
        </authorList>
    </citation>
    <scope>NUCLEOTIDE SEQUENCE</scope>
    <source>
        <strain evidence="2">JB14</strain>
    </source>
</reference>
<evidence type="ECO:0000256" key="1">
    <source>
        <dbReference type="SAM" id="MobiDB-lite"/>
    </source>
</evidence>
<evidence type="ECO:0000313" key="3">
    <source>
        <dbReference type="Proteomes" id="UP000799118"/>
    </source>
</evidence>
<dbReference type="EMBL" id="ML769457">
    <property type="protein sequence ID" value="KAE9400388.1"/>
    <property type="molecule type" value="Genomic_DNA"/>
</dbReference>
<dbReference type="AlphaFoldDB" id="A0A6A4HSV3"/>
<protein>
    <submittedName>
        <fullName evidence="2">Uncharacterized protein</fullName>
    </submittedName>
</protein>
<evidence type="ECO:0000313" key="2">
    <source>
        <dbReference type="EMBL" id="KAE9400388.1"/>
    </source>
</evidence>
<dbReference type="Proteomes" id="UP000799118">
    <property type="component" value="Unassembled WGS sequence"/>
</dbReference>
<feature type="non-terminal residue" evidence="2">
    <location>
        <position position="1"/>
    </location>
</feature>
<keyword evidence="3" id="KW-1185">Reference proteome</keyword>
<feature type="region of interest" description="Disordered" evidence="1">
    <location>
        <begin position="30"/>
        <end position="76"/>
    </location>
</feature>
<accession>A0A6A4HSV3</accession>
<proteinExistence type="predicted"/>
<organism evidence="2 3">
    <name type="scientific">Gymnopus androsaceus JB14</name>
    <dbReference type="NCBI Taxonomy" id="1447944"/>
    <lineage>
        <taxon>Eukaryota</taxon>
        <taxon>Fungi</taxon>
        <taxon>Dikarya</taxon>
        <taxon>Basidiomycota</taxon>
        <taxon>Agaricomycotina</taxon>
        <taxon>Agaricomycetes</taxon>
        <taxon>Agaricomycetidae</taxon>
        <taxon>Agaricales</taxon>
        <taxon>Marasmiineae</taxon>
        <taxon>Omphalotaceae</taxon>
        <taxon>Gymnopus</taxon>
    </lineage>
</organism>
<feature type="compositionally biased region" description="Polar residues" evidence="1">
    <location>
        <begin position="51"/>
        <end position="64"/>
    </location>
</feature>